<dbReference type="PROSITE" id="PS00136">
    <property type="entry name" value="SUBTILASE_ASP"/>
    <property type="match status" value="1"/>
</dbReference>
<dbReference type="PROSITE" id="PS51892">
    <property type="entry name" value="SUBTILASE"/>
    <property type="match status" value="1"/>
</dbReference>
<evidence type="ECO:0000313" key="12">
    <source>
        <dbReference type="Proteomes" id="UP000224854"/>
    </source>
</evidence>
<dbReference type="Gene3D" id="3.40.50.200">
    <property type="entry name" value="Peptidase S8/S53 domain"/>
    <property type="match status" value="1"/>
</dbReference>
<dbReference type="InterPro" id="IPR037045">
    <property type="entry name" value="S8pro/Inhibitor_I9_sf"/>
</dbReference>
<dbReference type="InterPro" id="IPR036852">
    <property type="entry name" value="Peptidase_S8/S53_dom_sf"/>
</dbReference>
<dbReference type="Pfam" id="PF00082">
    <property type="entry name" value="Peptidase_S8"/>
    <property type="match status" value="1"/>
</dbReference>
<dbReference type="InterPro" id="IPR018392">
    <property type="entry name" value="LysM"/>
</dbReference>
<dbReference type="InterPro" id="IPR036779">
    <property type="entry name" value="LysM_dom_sf"/>
</dbReference>
<dbReference type="GO" id="GO:0004252">
    <property type="term" value="F:serine-type endopeptidase activity"/>
    <property type="evidence" value="ECO:0007669"/>
    <property type="project" value="UniProtKB-UniRule"/>
</dbReference>
<feature type="compositionally biased region" description="Low complexity" evidence="9">
    <location>
        <begin position="138"/>
        <end position="162"/>
    </location>
</feature>
<dbReference type="InterPro" id="IPR015500">
    <property type="entry name" value="Peptidase_S8_subtilisin-rel"/>
</dbReference>
<feature type="region of interest" description="Disordered" evidence="9">
    <location>
        <begin position="577"/>
        <end position="601"/>
    </location>
</feature>
<evidence type="ECO:0000256" key="5">
    <source>
        <dbReference type="ARBA" id="ARBA00022825"/>
    </source>
</evidence>
<dbReference type="Gene3D" id="3.30.70.80">
    <property type="entry name" value="Peptidase S8 propeptide/proteinase inhibitor I9"/>
    <property type="match status" value="1"/>
</dbReference>
<dbReference type="OrthoDB" id="206201at2759"/>
<dbReference type="PROSITE" id="PS51782">
    <property type="entry name" value="LYSM"/>
    <property type="match status" value="1"/>
</dbReference>
<dbReference type="EMBL" id="NJEU01001431">
    <property type="protein sequence ID" value="PHH67482.1"/>
    <property type="molecule type" value="Genomic_DNA"/>
</dbReference>
<dbReference type="InterPro" id="IPR023828">
    <property type="entry name" value="Peptidase_S8_Ser-AS"/>
</dbReference>
<feature type="active site" description="Charge relay system" evidence="7">
    <location>
        <position position="371"/>
    </location>
</feature>
<comment type="similarity">
    <text evidence="1 7 8">Belongs to the peptidase S8 family.</text>
</comment>
<evidence type="ECO:0000259" key="10">
    <source>
        <dbReference type="PROSITE" id="PS51782"/>
    </source>
</evidence>
<dbReference type="Gene3D" id="3.10.350.10">
    <property type="entry name" value="LysM domain"/>
    <property type="match status" value="1"/>
</dbReference>
<dbReference type="InterPro" id="IPR022398">
    <property type="entry name" value="Peptidase_S8_His-AS"/>
</dbReference>
<dbReference type="SUPFAM" id="SSF54897">
    <property type="entry name" value="Protease propeptides/inhibitors"/>
    <property type="match status" value="1"/>
</dbReference>
<dbReference type="PROSITE" id="PS00138">
    <property type="entry name" value="SUBTILASE_SER"/>
    <property type="match status" value="1"/>
</dbReference>
<feature type="active site" description="Charge relay system" evidence="7">
    <location>
        <position position="535"/>
    </location>
</feature>
<dbReference type="SUPFAM" id="SSF52743">
    <property type="entry name" value="Subtilisin-like"/>
    <property type="match status" value="1"/>
</dbReference>
<evidence type="ECO:0000256" key="8">
    <source>
        <dbReference type="RuleBase" id="RU003355"/>
    </source>
</evidence>
<keyword evidence="12" id="KW-1185">Reference proteome</keyword>
<feature type="domain" description="LysM" evidence="10">
    <location>
        <begin position="39"/>
        <end position="85"/>
    </location>
</feature>
<evidence type="ECO:0000256" key="6">
    <source>
        <dbReference type="ARBA" id="ARBA00044955"/>
    </source>
</evidence>
<feature type="region of interest" description="Disordered" evidence="9">
    <location>
        <begin position="131"/>
        <end position="170"/>
    </location>
</feature>
<evidence type="ECO:0000256" key="4">
    <source>
        <dbReference type="ARBA" id="ARBA00022801"/>
    </source>
</evidence>
<dbReference type="CDD" id="cd04077">
    <property type="entry name" value="Peptidases_S8_PCSK9_ProteinaseK_like"/>
    <property type="match status" value="1"/>
</dbReference>
<dbReference type="Proteomes" id="UP000224854">
    <property type="component" value="Unassembled WGS sequence"/>
</dbReference>
<dbReference type="InterPro" id="IPR050131">
    <property type="entry name" value="Peptidase_S8_subtilisin-like"/>
</dbReference>
<sequence length="601" mass="65210">MWRKEVAPVCEQICKRQVRELPPDSRLQPGIPKHIDCVLWAVVPKGEGCGHIAQRSHVSIKQVGKLNTFNGYGCGNLYADAYACVKAKSHVDQAQSSLPPLLWAVGDSVKDDVQAFQTHPPLNLASQKLVTGHDEHQQTPSSTSSGAGAQQEQQSSGQQTQSNHGPGAYIIVLNPGLQDHHLLSHMNEMRQKHNSDNQSSAMAFNVTHSYFGEGYNFHGYAGIFHHHVLQDIGQHPLVHFIEEDVPVPLILAPLIAQEEPLVAAGKRRTKRTFEAKGLTRRNEALTVQNNVPWNLYAISHRLPVPWMVPGVLKKYYYDSRAGQDTFAYVIDSGVRLTHKQLGSRAKAGCAITHDSRGCSTNPRDHFDSNGHGTHVAGIIASKTYGVAKMAKIVSVKVFAPDGAAYRSDILKAFDWAVNDIIKQGRVDKAVINMSGQTERFDALNTAVDRAYDGGTKNPMGGIVTVAAAGNDAKSDCDKSPASANRAITVGSIDKDWSISAFSNCGPNVDIFAPGGHIVSLSHNSDSDLAIRSGTSMATPHVAGLVLTAMSVYGKKGIHVKDWLRQVATKDQIKGDLRGSPNLLANNGNPKRNDFPPTDDCY</sequence>
<dbReference type="InterPro" id="IPR000209">
    <property type="entry name" value="Peptidase_S8/S53_dom"/>
</dbReference>
<keyword evidence="5 7" id="KW-0720">Serine protease</keyword>
<name>A0A2C5YJJ8_9HYPO</name>
<dbReference type="InterPro" id="IPR010259">
    <property type="entry name" value="S8pro/Inhibitor_I9"/>
</dbReference>
<reference evidence="11 12" key="1">
    <citation type="submission" date="2017-06" db="EMBL/GenBank/DDBJ databases">
        <title>Ant-infecting Ophiocordyceps genomes reveal a high diversity of potential behavioral manipulation genes and a possible major role for enterotoxins.</title>
        <authorList>
            <person name="De Bekker C."/>
            <person name="Evans H.C."/>
            <person name="Brachmann A."/>
            <person name="Hughes D.P."/>
        </authorList>
    </citation>
    <scope>NUCLEOTIDE SEQUENCE [LARGE SCALE GENOMIC DNA]</scope>
    <source>
        <strain evidence="11 12">1348a</strain>
    </source>
</reference>
<accession>A0A2C5YJJ8</accession>
<evidence type="ECO:0000256" key="2">
    <source>
        <dbReference type="ARBA" id="ARBA00022670"/>
    </source>
</evidence>
<dbReference type="PRINTS" id="PR00723">
    <property type="entry name" value="SUBTILISIN"/>
</dbReference>
<evidence type="ECO:0000313" key="11">
    <source>
        <dbReference type="EMBL" id="PHH67482.1"/>
    </source>
</evidence>
<dbReference type="GO" id="GO:0006508">
    <property type="term" value="P:proteolysis"/>
    <property type="evidence" value="ECO:0007669"/>
    <property type="project" value="UniProtKB-KW"/>
</dbReference>
<evidence type="ECO:0000256" key="3">
    <source>
        <dbReference type="ARBA" id="ARBA00022729"/>
    </source>
</evidence>
<dbReference type="PROSITE" id="PS00137">
    <property type="entry name" value="SUBTILASE_HIS"/>
    <property type="match status" value="1"/>
</dbReference>
<keyword evidence="4 7" id="KW-0378">Hydrolase</keyword>
<evidence type="ECO:0000256" key="7">
    <source>
        <dbReference type="PROSITE-ProRule" id="PRU01240"/>
    </source>
</evidence>
<dbReference type="Pfam" id="PF05922">
    <property type="entry name" value="Inhibitor_I9"/>
    <property type="match status" value="1"/>
</dbReference>
<comment type="similarity">
    <text evidence="6">Belongs to the secreted LysM effector family.</text>
</comment>
<dbReference type="AlphaFoldDB" id="A0A2C5YJJ8"/>
<gene>
    <name evidence="11" type="ORF">CDD82_1444</name>
</gene>
<dbReference type="PANTHER" id="PTHR43806:SF11">
    <property type="entry name" value="CEREVISIN-RELATED"/>
    <property type="match status" value="1"/>
</dbReference>
<evidence type="ECO:0000256" key="9">
    <source>
        <dbReference type="SAM" id="MobiDB-lite"/>
    </source>
</evidence>
<proteinExistence type="inferred from homology"/>
<dbReference type="InterPro" id="IPR023827">
    <property type="entry name" value="Peptidase_S8_Asp-AS"/>
</dbReference>
<dbReference type="InterPro" id="IPR034193">
    <property type="entry name" value="PCSK9_ProteinaseK-like"/>
</dbReference>
<comment type="caution">
    <text evidence="11">The sequence shown here is derived from an EMBL/GenBank/DDBJ whole genome shotgun (WGS) entry which is preliminary data.</text>
</comment>
<feature type="active site" description="Charge relay system" evidence="7">
    <location>
        <position position="331"/>
    </location>
</feature>
<dbReference type="PANTHER" id="PTHR43806">
    <property type="entry name" value="PEPTIDASE S8"/>
    <property type="match status" value="1"/>
</dbReference>
<dbReference type="FunFam" id="3.40.50.200:FF:000007">
    <property type="entry name" value="Subtilisin-like serine protease"/>
    <property type="match status" value="1"/>
</dbReference>
<keyword evidence="3" id="KW-0732">Signal</keyword>
<evidence type="ECO:0000256" key="1">
    <source>
        <dbReference type="ARBA" id="ARBA00011073"/>
    </source>
</evidence>
<keyword evidence="2 7" id="KW-0645">Protease</keyword>
<organism evidence="11 12">
    <name type="scientific">Ophiocordyceps australis</name>
    <dbReference type="NCBI Taxonomy" id="1399860"/>
    <lineage>
        <taxon>Eukaryota</taxon>
        <taxon>Fungi</taxon>
        <taxon>Dikarya</taxon>
        <taxon>Ascomycota</taxon>
        <taxon>Pezizomycotina</taxon>
        <taxon>Sordariomycetes</taxon>
        <taxon>Hypocreomycetidae</taxon>
        <taxon>Hypocreales</taxon>
        <taxon>Ophiocordycipitaceae</taxon>
        <taxon>Ophiocordyceps</taxon>
    </lineage>
</organism>
<protein>
    <recommendedName>
        <fullName evidence="10">LysM domain-containing protein</fullName>
    </recommendedName>
</protein>